<keyword evidence="3" id="KW-1185">Reference proteome</keyword>
<feature type="compositionally biased region" description="Basic and acidic residues" evidence="1">
    <location>
        <begin position="1"/>
        <end position="14"/>
    </location>
</feature>
<dbReference type="AlphaFoldDB" id="A0AAD9WM59"/>
<comment type="caution">
    <text evidence="2">The sequence shown here is derived from an EMBL/GenBank/DDBJ whole genome shotgun (WGS) entry which is preliminary data.</text>
</comment>
<feature type="region of interest" description="Disordered" evidence="1">
    <location>
        <begin position="1"/>
        <end position="103"/>
    </location>
</feature>
<protein>
    <submittedName>
        <fullName evidence="2">Uncharacterized protein</fullName>
    </submittedName>
</protein>
<feature type="compositionally biased region" description="Polar residues" evidence="1">
    <location>
        <begin position="41"/>
        <end position="58"/>
    </location>
</feature>
<feature type="compositionally biased region" description="Basic residues" evidence="1">
    <location>
        <begin position="65"/>
        <end position="74"/>
    </location>
</feature>
<name>A0AAD9WM59_9ROSI</name>
<organism evidence="2 3">
    <name type="scientific">Dipteronia dyeriana</name>
    <dbReference type="NCBI Taxonomy" id="168575"/>
    <lineage>
        <taxon>Eukaryota</taxon>
        <taxon>Viridiplantae</taxon>
        <taxon>Streptophyta</taxon>
        <taxon>Embryophyta</taxon>
        <taxon>Tracheophyta</taxon>
        <taxon>Spermatophyta</taxon>
        <taxon>Magnoliopsida</taxon>
        <taxon>eudicotyledons</taxon>
        <taxon>Gunneridae</taxon>
        <taxon>Pentapetalae</taxon>
        <taxon>rosids</taxon>
        <taxon>malvids</taxon>
        <taxon>Sapindales</taxon>
        <taxon>Sapindaceae</taxon>
        <taxon>Hippocastanoideae</taxon>
        <taxon>Acereae</taxon>
        <taxon>Dipteronia</taxon>
    </lineage>
</organism>
<evidence type="ECO:0000256" key="1">
    <source>
        <dbReference type="SAM" id="MobiDB-lite"/>
    </source>
</evidence>
<evidence type="ECO:0000313" key="2">
    <source>
        <dbReference type="EMBL" id="KAK2636419.1"/>
    </source>
</evidence>
<reference evidence="2" key="1">
    <citation type="journal article" date="2023" name="Plant J.">
        <title>Genome sequences and population genomics provide insights into the demographic history, inbreeding, and mutation load of two 'living fossil' tree species of Dipteronia.</title>
        <authorList>
            <person name="Feng Y."/>
            <person name="Comes H.P."/>
            <person name="Chen J."/>
            <person name="Zhu S."/>
            <person name="Lu R."/>
            <person name="Zhang X."/>
            <person name="Li P."/>
            <person name="Qiu J."/>
            <person name="Olsen K.M."/>
            <person name="Qiu Y."/>
        </authorList>
    </citation>
    <scope>NUCLEOTIDE SEQUENCE</scope>
    <source>
        <strain evidence="2">KIB01</strain>
    </source>
</reference>
<proteinExistence type="predicted"/>
<dbReference type="EMBL" id="JANJYI010000009">
    <property type="protein sequence ID" value="KAK2636419.1"/>
    <property type="molecule type" value="Genomic_DNA"/>
</dbReference>
<feature type="compositionally biased region" description="Polar residues" evidence="1">
    <location>
        <begin position="83"/>
        <end position="103"/>
    </location>
</feature>
<dbReference type="Proteomes" id="UP001280121">
    <property type="component" value="Unassembled WGS sequence"/>
</dbReference>
<accession>A0AAD9WM59</accession>
<evidence type="ECO:0000313" key="3">
    <source>
        <dbReference type="Proteomes" id="UP001280121"/>
    </source>
</evidence>
<gene>
    <name evidence="2" type="ORF">Ddye_031211</name>
</gene>
<sequence length="163" mass="18479">MREREKGRCERGEYMEDVSSSPPQHYVDPDLLYSFKLPHQTDPNKLPTQGNTKPSNKAEQGKNRTAPRKKQRTKTRPEDTTRKISTQASTNVSSPSNAKCSQVKDITQKISTQTPANISNPSSAKCCQGYYVSLTSLGSQTSDHYSSDYCKYDRSMFRNYDHD</sequence>